<name>A0A5N6Q630_9ASTR</name>
<organism evidence="1 2">
    <name type="scientific">Mikania micrantha</name>
    <name type="common">bitter vine</name>
    <dbReference type="NCBI Taxonomy" id="192012"/>
    <lineage>
        <taxon>Eukaryota</taxon>
        <taxon>Viridiplantae</taxon>
        <taxon>Streptophyta</taxon>
        <taxon>Embryophyta</taxon>
        <taxon>Tracheophyta</taxon>
        <taxon>Spermatophyta</taxon>
        <taxon>Magnoliopsida</taxon>
        <taxon>eudicotyledons</taxon>
        <taxon>Gunneridae</taxon>
        <taxon>Pentapetalae</taxon>
        <taxon>asterids</taxon>
        <taxon>campanulids</taxon>
        <taxon>Asterales</taxon>
        <taxon>Asteraceae</taxon>
        <taxon>Asteroideae</taxon>
        <taxon>Heliantheae alliance</taxon>
        <taxon>Eupatorieae</taxon>
        <taxon>Mikania</taxon>
    </lineage>
</organism>
<evidence type="ECO:0000313" key="2">
    <source>
        <dbReference type="Proteomes" id="UP000326396"/>
    </source>
</evidence>
<accession>A0A5N6Q630</accession>
<sequence length="69" mass="7980">MLGDERFSSLERPRQKMEIQAEIHPVVVVIRQPIDSDADYNMCELFKTMKASNLIEKRADDLRICGDGR</sequence>
<dbReference type="EMBL" id="SZYD01000001">
    <property type="protein sequence ID" value="KAD7480079.1"/>
    <property type="molecule type" value="Genomic_DNA"/>
</dbReference>
<keyword evidence="2" id="KW-1185">Reference proteome</keyword>
<dbReference type="Proteomes" id="UP000326396">
    <property type="component" value="Linkage Group LG1"/>
</dbReference>
<comment type="caution">
    <text evidence="1">The sequence shown here is derived from an EMBL/GenBank/DDBJ whole genome shotgun (WGS) entry which is preliminary data.</text>
</comment>
<evidence type="ECO:0000313" key="1">
    <source>
        <dbReference type="EMBL" id="KAD7480079.1"/>
    </source>
</evidence>
<gene>
    <name evidence="1" type="ORF">E3N88_03215</name>
</gene>
<protein>
    <submittedName>
        <fullName evidence="1">Uncharacterized protein</fullName>
    </submittedName>
</protein>
<dbReference type="AlphaFoldDB" id="A0A5N6Q630"/>
<reference evidence="1 2" key="1">
    <citation type="submission" date="2019-05" db="EMBL/GenBank/DDBJ databases">
        <title>Mikania micrantha, genome provides insights into the molecular mechanism of rapid growth.</title>
        <authorList>
            <person name="Liu B."/>
        </authorList>
    </citation>
    <scope>NUCLEOTIDE SEQUENCE [LARGE SCALE GENOMIC DNA]</scope>
    <source>
        <strain evidence="1">NLD-2019</strain>
        <tissue evidence="1">Leaf</tissue>
    </source>
</reference>
<proteinExistence type="predicted"/>